<evidence type="ECO:0000259" key="4">
    <source>
        <dbReference type="Pfam" id="PF00534"/>
    </source>
</evidence>
<keyword evidence="7" id="KW-1185">Reference proteome</keyword>
<dbReference type="Gene3D" id="3.40.50.2000">
    <property type="entry name" value="Glycogen Phosphorylase B"/>
    <property type="match status" value="2"/>
</dbReference>
<accession>A0ABY9WZL1</accession>
<evidence type="ECO:0000313" key="6">
    <source>
        <dbReference type="EMBL" id="WNG48576.1"/>
    </source>
</evidence>
<name>A0ABY9WZL1_9BACT</name>
<gene>
    <name evidence="6" type="ORF">F0U60_34030</name>
</gene>
<organism evidence="6 7">
    <name type="scientific">Archangium minus</name>
    <dbReference type="NCBI Taxonomy" id="83450"/>
    <lineage>
        <taxon>Bacteria</taxon>
        <taxon>Pseudomonadati</taxon>
        <taxon>Myxococcota</taxon>
        <taxon>Myxococcia</taxon>
        <taxon>Myxococcales</taxon>
        <taxon>Cystobacterineae</taxon>
        <taxon>Archangiaceae</taxon>
        <taxon>Archangium</taxon>
    </lineage>
</organism>
<reference evidence="6 7" key="1">
    <citation type="submission" date="2019-08" db="EMBL/GenBank/DDBJ databases">
        <title>Archangium and Cystobacter genomes.</title>
        <authorList>
            <person name="Chen I.-C.K."/>
            <person name="Wielgoss S."/>
        </authorList>
    </citation>
    <scope>NUCLEOTIDE SEQUENCE [LARGE SCALE GENOMIC DNA]</scope>
    <source>
        <strain evidence="6 7">Cbm 6</strain>
    </source>
</reference>
<dbReference type="InterPro" id="IPR001296">
    <property type="entry name" value="Glyco_trans_1"/>
</dbReference>
<dbReference type="PANTHER" id="PTHR12526:SF510">
    <property type="entry name" value="D-INOSITOL 3-PHOSPHATE GLYCOSYLTRANSFERASE"/>
    <property type="match status" value="1"/>
</dbReference>
<feature type="region of interest" description="Disordered" evidence="3">
    <location>
        <begin position="363"/>
        <end position="404"/>
    </location>
</feature>
<dbReference type="SUPFAM" id="SSF53756">
    <property type="entry name" value="UDP-Glycosyltransferase/glycogen phosphorylase"/>
    <property type="match status" value="1"/>
</dbReference>
<evidence type="ECO:0000259" key="5">
    <source>
        <dbReference type="Pfam" id="PF13439"/>
    </source>
</evidence>
<dbReference type="RefSeq" id="WP_395806219.1">
    <property type="nucleotide sequence ID" value="NZ_CP043494.1"/>
</dbReference>
<protein>
    <submittedName>
        <fullName evidence="6">Glycosyltransferase family 4 protein</fullName>
    </submittedName>
</protein>
<dbReference type="CDD" id="cd03801">
    <property type="entry name" value="GT4_PimA-like"/>
    <property type="match status" value="1"/>
</dbReference>
<feature type="domain" description="Glycosyl transferase family 1" evidence="4">
    <location>
        <begin position="176"/>
        <end position="336"/>
    </location>
</feature>
<feature type="compositionally biased region" description="Low complexity" evidence="3">
    <location>
        <begin position="366"/>
        <end position="380"/>
    </location>
</feature>
<dbReference type="PANTHER" id="PTHR12526">
    <property type="entry name" value="GLYCOSYLTRANSFERASE"/>
    <property type="match status" value="1"/>
</dbReference>
<evidence type="ECO:0000313" key="7">
    <source>
        <dbReference type="Proteomes" id="UP001611383"/>
    </source>
</evidence>
<dbReference type="EMBL" id="CP043494">
    <property type="protein sequence ID" value="WNG48576.1"/>
    <property type="molecule type" value="Genomic_DNA"/>
</dbReference>
<dbReference type="Pfam" id="PF13439">
    <property type="entry name" value="Glyco_transf_4"/>
    <property type="match status" value="1"/>
</dbReference>
<proteinExistence type="predicted"/>
<keyword evidence="1" id="KW-0328">Glycosyltransferase</keyword>
<dbReference type="Proteomes" id="UP001611383">
    <property type="component" value="Chromosome"/>
</dbReference>
<sequence length="404" mass="43893">MRIAFIVGTPPKKLGSLEQWVLGVCAEALRRGHTLDLFTLLPVHPVVQQELDRLGVGFGSIESLRAAPVAAARRLASYDLLYANMLPPRSKVAFSCYAAWPAPLVFVEHCGDISTPVAPLRRYLSRALDQVTLLRVNELVGVSEYVRGRDVERFGLDARCTRVIYNGVDPGRFTTEKTPNPNGALRMICVSQLIPEKGIDVLLRAMTLTRAQDCTLRVVGYGRMEEPYKALVRELGLEKRVEFLGMRDDVHLLLRDAEACVHTPILEEAFGLAITEGMVSGCGVIATRSGGIPEIIDDGVNGLLVPKGDVAALASAIDTLAFDPALRARLGAEGRRKVERAFTLSRCISEHVDCMEQVASERRSAPVRLRPAPEAAARPAFSVSTVPAQVGPQGVPADTVSPRD</sequence>
<keyword evidence="2" id="KW-0808">Transferase</keyword>
<evidence type="ECO:0000256" key="3">
    <source>
        <dbReference type="SAM" id="MobiDB-lite"/>
    </source>
</evidence>
<dbReference type="InterPro" id="IPR028098">
    <property type="entry name" value="Glyco_trans_4-like_N"/>
</dbReference>
<evidence type="ECO:0000256" key="2">
    <source>
        <dbReference type="ARBA" id="ARBA00022679"/>
    </source>
</evidence>
<evidence type="ECO:0000256" key="1">
    <source>
        <dbReference type="ARBA" id="ARBA00022676"/>
    </source>
</evidence>
<feature type="domain" description="Glycosyltransferase subfamily 4-like N-terminal" evidence="5">
    <location>
        <begin position="18"/>
        <end position="171"/>
    </location>
</feature>
<dbReference type="Pfam" id="PF00534">
    <property type="entry name" value="Glycos_transf_1"/>
    <property type="match status" value="1"/>
</dbReference>